<proteinExistence type="predicted"/>
<evidence type="ECO:0000313" key="2">
    <source>
        <dbReference type="Proteomes" id="UP001295444"/>
    </source>
</evidence>
<accession>A0AAD1T7G4</accession>
<dbReference type="Proteomes" id="UP001295444">
    <property type="component" value="Chromosome 10"/>
</dbReference>
<name>A0AAD1T7G4_PELCU</name>
<evidence type="ECO:0000313" key="1">
    <source>
        <dbReference type="EMBL" id="CAH2319029.1"/>
    </source>
</evidence>
<gene>
    <name evidence="1" type="ORF">PECUL_23A011601</name>
</gene>
<reference evidence="1" key="1">
    <citation type="submission" date="2022-03" db="EMBL/GenBank/DDBJ databases">
        <authorList>
            <person name="Alioto T."/>
            <person name="Alioto T."/>
            <person name="Gomez Garrido J."/>
        </authorList>
    </citation>
    <scope>NUCLEOTIDE SEQUENCE</scope>
</reference>
<organism evidence="1 2">
    <name type="scientific">Pelobates cultripes</name>
    <name type="common">Western spadefoot toad</name>
    <dbReference type="NCBI Taxonomy" id="61616"/>
    <lineage>
        <taxon>Eukaryota</taxon>
        <taxon>Metazoa</taxon>
        <taxon>Chordata</taxon>
        <taxon>Craniata</taxon>
        <taxon>Vertebrata</taxon>
        <taxon>Euteleostomi</taxon>
        <taxon>Amphibia</taxon>
        <taxon>Batrachia</taxon>
        <taxon>Anura</taxon>
        <taxon>Pelobatoidea</taxon>
        <taxon>Pelobatidae</taxon>
        <taxon>Pelobates</taxon>
    </lineage>
</organism>
<keyword evidence="2" id="KW-1185">Reference proteome</keyword>
<sequence>MHDTPPLHAPIRFRSVSPFPFIHVSSHSPPCPLPLPSMPPLLSSMSSYPFHPYSSSLHVPIPLPSMPSLLSSMSSYPFHPYPSPLHVPLALPSMRPLLPSMPSSLHVPPLLHSSFPPHVHTIPTIDFCAPDENRFRQWFVHFLNVSKMFVGTGANRLNPTIG</sequence>
<dbReference type="EMBL" id="OW240921">
    <property type="protein sequence ID" value="CAH2319029.1"/>
    <property type="molecule type" value="Genomic_DNA"/>
</dbReference>
<dbReference type="AlphaFoldDB" id="A0AAD1T7G4"/>
<protein>
    <submittedName>
        <fullName evidence="1">Uncharacterized protein</fullName>
    </submittedName>
</protein>